<keyword evidence="4" id="KW-1185">Reference proteome</keyword>
<evidence type="ECO:0000313" key="2">
    <source>
        <dbReference type="EMBL" id="SHM64755.1"/>
    </source>
</evidence>
<accession>A0A1M7KHH6</accession>
<dbReference type="Proteomes" id="UP000321726">
    <property type="component" value="Unassembled WGS sequence"/>
</dbReference>
<evidence type="ECO:0000313" key="1">
    <source>
        <dbReference type="EMBL" id="GEN25388.1"/>
    </source>
</evidence>
<gene>
    <name evidence="1" type="primary">X</name>
    <name evidence="1" type="ORF">HCU01_33370</name>
    <name evidence="2" type="ORF">SAMN05660971_03517</name>
</gene>
<protein>
    <submittedName>
        <fullName evidence="1 2">Tail protein X</fullName>
    </submittedName>
</protein>
<dbReference type="OrthoDB" id="8759063at2"/>
<dbReference type="InterPro" id="IPR008861">
    <property type="entry name" value="GpX-like"/>
</dbReference>
<proteinExistence type="predicted"/>
<evidence type="ECO:0000313" key="4">
    <source>
        <dbReference type="Proteomes" id="UP000321726"/>
    </source>
</evidence>
<reference evidence="2 3" key="1">
    <citation type="submission" date="2016-11" db="EMBL/GenBank/DDBJ databases">
        <authorList>
            <person name="Jaros S."/>
            <person name="Januszkiewicz K."/>
            <person name="Wedrychowicz H."/>
        </authorList>
    </citation>
    <scope>NUCLEOTIDE SEQUENCE [LARGE SCALE GENOMIC DNA]</scope>
    <source>
        <strain evidence="2 3">DSM 4740</strain>
    </source>
</reference>
<name>A0A1M7KHH6_9GAMM</name>
<dbReference type="Pfam" id="PF05489">
    <property type="entry name" value="Phage_tail_X"/>
    <property type="match status" value="1"/>
</dbReference>
<dbReference type="EMBL" id="BJXU01000144">
    <property type="protein sequence ID" value="GEN25388.1"/>
    <property type="molecule type" value="Genomic_DNA"/>
</dbReference>
<dbReference type="Proteomes" id="UP000184123">
    <property type="component" value="Unassembled WGS sequence"/>
</dbReference>
<dbReference type="STRING" id="44933.SAMN05660971_03517"/>
<sequence length="69" mass="7711">MRTVRANQGETLDQICYRTFGSTAEVTERALRLNPGLAELGPVLPEGTLILLPETEPTTRRIDTVQLWT</sequence>
<dbReference type="EMBL" id="FRCA01000010">
    <property type="protein sequence ID" value="SHM64755.1"/>
    <property type="molecule type" value="Genomic_DNA"/>
</dbReference>
<dbReference type="RefSeq" id="WP_073436514.1">
    <property type="nucleotide sequence ID" value="NZ_BJXU01000144.1"/>
</dbReference>
<dbReference type="AlphaFoldDB" id="A0A1M7KHH6"/>
<organism evidence="2 3">
    <name type="scientific">Halomonas cupida</name>
    <dbReference type="NCBI Taxonomy" id="44933"/>
    <lineage>
        <taxon>Bacteria</taxon>
        <taxon>Pseudomonadati</taxon>
        <taxon>Pseudomonadota</taxon>
        <taxon>Gammaproteobacteria</taxon>
        <taxon>Oceanospirillales</taxon>
        <taxon>Halomonadaceae</taxon>
        <taxon>Halomonas</taxon>
    </lineage>
</organism>
<evidence type="ECO:0000313" key="3">
    <source>
        <dbReference type="Proteomes" id="UP000184123"/>
    </source>
</evidence>
<reference evidence="1 4" key="2">
    <citation type="submission" date="2019-07" db="EMBL/GenBank/DDBJ databases">
        <title>Whole genome shotgun sequence of Halomonas cupida NBRC 102219.</title>
        <authorList>
            <person name="Hosoyama A."/>
            <person name="Uohara A."/>
            <person name="Ohji S."/>
            <person name="Ichikawa N."/>
        </authorList>
    </citation>
    <scope>NUCLEOTIDE SEQUENCE [LARGE SCALE GENOMIC DNA]</scope>
    <source>
        <strain evidence="1 4">NBRC 102219</strain>
    </source>
</reference>